<name>A0ABQ4NQV4_9RHOB</name>
<sequence>MFPASKSPTDDDQQTQGKPAHLFVFLAWGAVAVFFGRLEHLRKQALQEAIVQMTDHVDARTNPELLTDLNAVLAAAGDPDWTMLSILALVIALRSFYRFVGEVRLTRANAHIVSALRKL</sequence>
<dbReference type="EMBL" id="BPFH01000007">
    <property type="protein sequence ID" value="GIT96660.1"/>
    <property type="molecule type" value="Genomic_DNA"/>
</dbReference>
<organism evidence="2 3">
    <name type="scientific">Jannaschia pagri</name>
    <dbReference type="NCBI Taxonomy" id="2829797"/>
    <lineage>
        <taxon>Bacteria</taxon>
        <taxon>Pseudomonadati</taxon>
        <taxon>Pseudomonadota</taxon>
        <taxon>Alphaproteobacteria</taxon>
        <taxon>Rhodobacterales</taxon>
        <taxon>Roseobacteraceae</taxon>
        <taxon>Jannaschia</taxon>
    </lineage>
</organism>
<keyword evidence="1" id="KW-0472">Membrane</keyword>
<dbReference type="RefSeq" id="WP_220750160.1">
    <property type="nucleotide sequence ID" value="NZ_BPFH01000007.1"/>
</dbReference>
<feature type="transmembrane region" description="Helical" evidence="1">
    <location>
        <begin position="20"/>
        <end position="38"/>
    </location>
</feature>
<evidence type="ECO:0000313" key="3">
    <source>
        <dbReference type="Proteomes" id="UP000786693"/>
    </source>
</evidence>
<dbReference type="Proteomes" id="UP000786693">
    <property type="component" value="Unassembled WGS sequence"/>
</dbReference>
<reference evidence="2 3" key="1">
    <citation type="submission" date="2021-05" db="EMBL/GenBank/DDBJ databases">
        <title>Bacteria Genome sequencing.</title>
        <authorList>
            <person name="Takabe Y."/>
            <person name="Nakajima Y."/>
            <person name="Suzuki S."/>
            <person name="Shiozaki T."/>
        </authorList>
    </citation>
    <scope>NUCLEOTIDE SEQUENCE [LARGE SCALE GENOMIC DNA]</scope>
    <source>
        <strain evidence="2 3">AI_62</strain>
    </source>
</reference>
<proteinExistence type="predicted"/>
<protein>
    <submittedName>
        <fullName evidence="2">Uncharacterized protein</fullName>
    </submittedName>
</protein>
<keyword evidence="3" id="KW-1185">Reference proteome</keyword>
<evidence type="ECO:0000256" key="1">
    <source>
        <dbReference type="SAM" id="Phobius"/>
    </source>
</evidence>
<keyword evidence="1" id="KW-1133">Transmembrane helix</keyword>
<keyword evidence="1" id="KW-0812">Transmembrane</keyword>
<gene>
    <name evidence="2" type="ORF">JANAI62_32830</name>
</gene>
<comment type="caution">
    <text evidence="2">The sequence shown here is derived from an EMBL/GenBank/DDBJ whole genome shotgun (WGS) entry which is preliminary data.</text>
</comment>
<evidence type="ECO:0000313" key="2">
    <source>
        <dbReference type="EMBL" id="GIT96660.1"/>
    </source>
</evidence>
<accession>A0ABQ4NQV4</accession>